<feature type="signal peptide" evidence="12">
    <location>
        <begin position="1"/>
        <end position="28"/>
    </location>
</feature>
<keyword evidence="7" id="KW-0677">Repeat</keyword>
<evidence type="ECO:0000256" key="1">
    <source>
        <dbReference type="ARBA" id="ARBA00004251"/>
    </source>
</evidence>
<evidence type="ECO:0000256" key="11">
    <source>
        <dbReference type="SAM" id="Phobius"/>
    </source>
</evidence>
<evidence type="ECO:0000256" key="5">
    <source>
        <dbReference type="ARBA" id="ARBA00022692"/>
    </source>
</evidence>
<keyword evidence="9 11" id="KW-0472">Membrane</keyword>
<evidence type="ECO:0000313" key="15">
    <source>
        <dbReference type="EMBL" id="KAG2562348.1"/>
    </source>
</evidence>
<sequence>MKMVLGLSLSMSTPNFLLLLVFVVSATAASSSFTGVHAGVACAPKEREALLAFKQGITGDPGDLLATWKSDEPDCCRWGGVQCSNLTGHVLQLHLGEGGLTGEISRSLLSLQHLELLDLNGLQGPAGEIPEFLGSFKNLRYLDLSGIPFSGAVPPQLGNLSKLHHLDLSTSWVLQQQLHCTDLSWLRHMPLLQHLGMDWVNLGRADDWPYLVNMLPSLKVLSLSGCSLTSANQSLPRLNLTNLEELDLSCNAFDHPVASCWFWNVTSLKHLYLDATSLHGQLPRTLGDMVSLQVLEMCCNRNRLSTETTTLEKLCNLTVVHLDASLSYGNVAELFERLPQCSSNRLQELHLRSINLGGSLPNSMGHLASLVILQLHGNNITGSVPAFIGNFTNLKTLDLSANHLTGHVPSEIGMLGNLTKLDLGHNDLDGLITEEHMDGLQSLKYMYLSDNQLKLVVGSEWVPTFRLQEAVFASCQMGPSFPLWLKSQVDLLSLDISSTGIRARLPDWFCNAFSRVVNLDISNNQISGGVPINMDIMSLEYLYSSSNNLTGPIPQLPRNLSLLDISRNALSGPWPLPSDSGAPKLRGIILYSNYIRGQIPTSICELGLYALDLANNLFEGGLPKCLNMTDMAYLLLSNNSFSGKFPTVLRTCTSLSFLDLSHNRFSGTLPMWIGSFRSLQFLRLNHNMFYGNIPRNITALTNLYHLNLAANWISGVIPPQLSSLTFMTRRYILDPDEIIHGFQVIIGELSIETKRQQLNYRGYGALEIMNIDFSSNYLTGKIPEEITSLAGLVDMNLSRNQLNGEVPDKIGAMQSLESLDLSNNNLLGEIPSSISNLTYLSILDLSNNNMTGRIPSGRQLDTLYMNNPSMYDGNIGLCGPPIQRNCPSNNTSAHGDEKRDENRSKPMSLYFGLGIGYVVGLWVVFCALLFHKALRIAYFLLLDKFYDGIYVFVVVTWKRYVRKADIS</sequence>
<keyword evidence="4" id="KW-0433">Leucine-rich repeat</keyword>
<comment type="subcellular location">
    <subcellularLocation>
        <location evidence="1">Cell membrane</location>
        <topology evidence="1">Single-pass type I membrane protein</topology>
    </subcellularLocation>
</comment>
<keyword evidence="5 11" id="KW-0812">Transmembrane</keyword>
<dbReference type="Proteomes" id="UP000823388">
    <property type="component" value="Chromosome 8K"/>
</dbReference>
<dbReference type="InterPro" id="IPR046956">
    <property type="entry name" value="RLP23-like"/>
</dbReference>
<keyword evidence="8 11" id="KW-1133">Transmembrane helix</keyword>
<gene>
    <name evidence="15" type="ORF">PVAP13_8KG257101</name>
</gene>
<dbReference type="InterPro" id="IPR055414">
    <property type="entry name" value="LRR_R13L4/SHOC2-like"/>
</dbReference>
<dbReference type="GO" id="GO:0005886">
    <property type="term" value="C:plasma membrane"/>
    <property type="evidence" value="ECO:0007669"/>
    <property type="project" value="UniProtKB-SubCell"/>
</dbReference>
<comment type="caution">
    <text evidence="15">The sequence shown here is derived from an EMBL/GenBank/DDBJ whole genome shotgun (WGS) entry which is preliminary data.</text>
</comment>
<name>A0A8T0PN54_PANVG</name>
<dbReference type="OrthoDB" id="655010at2759"/>
<proteinExistence type="inferred from homology"/>
<evidence type="ECO:0000256" key="10">
    <source>
        <dbReference type="ARBA" id="ARBA00023180"/>
    </source>
</evidence>
<dbReference type="FunFam" id="3.80.10.10:FF:000649">
    <property type="entry name" value="Leucine Rich Repeat family protein"/>
    <property type="match status" value="1"/>
</dbReference>
<dbReference type="Pfam" id="PF13855">
    <property type="entry name" value="LRR_8"/>
    <property type="match status" value="1"/>
</dbReference>
<dbReference type="InterPro" id="IPR001611">
    <property type="entry name" value="Leu-rich_rpt"/>
</dbReference>
<dbReference type="AlphaFoldDB" id="A0A8T0PN54"/>
<dbReference type="Pfam" id="PF00560">
    <property type="entry name" value="LRR_1"/>
    <property type="match status" value="5"/>
</dbReference>
<keyword evidence="6 12" id="KW-0732">Signal</keyword>
<dbReference type="Pfam" id="PF23598">
    <property type="entry name" value="LRR_14"/>
    <property type="match status" value="1"/>
</dbReference>
<evidence type="ECO:0000256" key="7">
    <source>
        <dbReference type="ARBA" id="ARBA00022737"/>
    </source>
</evidence>
<evidence type="ECO:0000259" key="13">
    <source>
        <dbReference type="Pfam" id="PF08263"/>
    </source>
</evidence>
<evidence type="ECO:0000256" key="12">
    <source>
        <dbReference type="SAM" id="SignalP"/>
    </source>
</evidence>
<evidence type="ECO:0000313" key="16">
    <source>
        <dbReference type="Proteomes" id="UP000823388"/>
    </source>
</evidence>
<dbReference type="PROSITE" id="PS51450">
    <property type="entry name" value="LRR"/>
    <property type="match status" value="1"/>
</dbReference>
<evidence type="ECO:0000256" key="4">
    <source>
        <dbReference type="ARBA" id="ARBA00022614"/>
    </source>
</evidence>
<organism evidence="15 16">
    <name type="scientific">Panicum virgatum</name>
    <name type="common">Blackwell switchgrass</name>
    <dbReference type="NCBI Taxonomy" id="38727"/>
    <lineage>
        <taxon>Eukaryota</taxon>
        <taxon>Viridiplantae</taxon>
        <taxon>Streptophyta</taxon>
        <taxon>Embryophyta</taxon>
        <taxon>Tracheophyta</taxon>
        <taxon>Spermatophyta</taxon>
        <taxon>Magnoliopsida</taxon>
        <taxon>Liliopsida</taxon>
        <taxon>Poales</taxon>
        <taxon>Poaceae</taxon>
        <taxon>PACMAD clade</taxon>
        <taxon>Panicoideae</taxon>
        <taxon>Panicodae</taxon>
        <taxon>Paniceae</taxon>
        <taxon>Panicinae</taxon>
        <taxon>Panicum</taxon>
        <taxon>Panicum sect. Hiantes</taxon>
    </lineage>
</organism>
<evidence type="ECO:0000256" key="8">
    <source>
        <dbReference type="ARBA" id="ARBA00022989"/>
    </source>
</evidence>
<dbReference type="Gene3D" id="3.80.10.10">
    <property type="entry name" value="Ribonuclease Inhibitor"/>
    <property type="match status" value="4"/>
</dbReference>
<dbReference type="SUPFAM" id="SSF52058">
    <property type="entry name" value="L domain-like"/>
    <property type="match status" value="2"/>
</dbReference>
<dbReference type="SMART" id="SM00369">
    <property type="entry name" value="LRR_TYP"/>
    <property type="match status" value="7"/>
</dbReference>
<evidence type="ECO:0000256" key="3">
    <source>
        <dbReference type="ARBA" id="ARBA00022475"/>
    </source>
</evidence>
<dbReference type="EMBL" id="CM029051">
    <property type="protein sequence ID" value="KAG2562348.1"/>
    <property type="molecule type" value="Genomic_DNA"/>
</dbReference>
<feature type="domain" description="Leucine-rich repeat-containing N-terminal plant-type" evidence="13">
    <location>
        <begin position="44"/>
        <end position="84"/>
    </location>
</feature>
<dbReference type="InterPro" id="IPR003591">
    <property type="entry name" value="Leu-rich_rpt_typical-subtyp"/>
</dbReference>
<feature type="domain" description="Disease resistance R13L4/SHOC-2-like LRR" evidence="14">
    <location>
        <begin position="345"/>
        <end position="497"/>
    </location>
</feature>
<accession>A0A8T0PN54</accession>
<dbReference type="PANTHER" id="PTHR48063:SF90">
    <property type="entry name" value="OS11G0565920 PROTEIN"/>
    <property type="match status" value="1"/>
</dbReference>
<dbReference type="FunFam" id="3.80.10.10:FF:000095">
    <property type="entry name" value="LRR receptor-like serine/threonine-protein kinase GSO1"/>
    <property type="match status" value="1"/>
</dbReference>
<evidence type="ECO:0000256" key="9">
    <source>
        <dbReference type="ARBA" id="ARBA00023136"/>
    </source>
</evidence>
<dbReference type="Pfam" id="PF08263">
    <property type="entry name" value="LRRNT_2"/>
    <property type="match status" value="1"/>
</dbReference>
<evidence type="ECO:0000256" key="6">
    <source>
        <dbReference type="ARBA" id="ARBA00022729"/>
    </source>
</evidence>
<comment type="similarity">
    <text evidence="2">Belongs to the RLP family.</text>
</comment>
<dbReference type="PRINTS" id="PR00019">
    <property type="entry name" value="LEURICHRPT"/>
</dbReference>
<feature type="transmembrane region" description="Helical" evidence="11">
    <location>
        <begin position="909"/>
        <end position="930"/>
    </location>
</feature>
<evidence type="ECO:0000259" key="14">
    <source>
        <dbReference type="Pfam" id="PF23598"/>
    </source>
</evidence>
<protein>
    <recommendedName>
        <fullName evidence="17">Leucine-rich repeat-containing N-terminal plant-type domain-containing protein</fullName>
    </recommendedName>
</protein>
<dbReference type="InterPro" id="IPR032675">
    <property type="entry name" value="LRR_dom_sf"/>
</dbReference>
<keyword evidence="3" id="KW-1003">Cell membrane</keyword>
<dbReference type="InterPro" id="IPR013210">
    <property type="entry name" value="LRR_N_plant-typ"/>
</dbReference>
<dbReference type="FunFam" id="3.80.10.10:FF:000213">
    <property type="entry name" value="Tyrosine-sulfated glycopeptide receptor 1"/>
    <property type="match status" value="1"/>
</dbReference>
<dbReference type="PANTHER" id="PTHR48063">
    <property type="entry name" value="LRR RECEPTOR-LIKE KINASE"/>
    <property type="match status" value="1"/>
</dbReference>
<keyword evidence="16" id="KW-1185">Reference proteome</keyword>
<evidence type="ECO:0008006" key="17">
    <source>
        <dbReference type="Google" id="ProtNLM"/>
    </source>
</evidence>
<keyword evidence="10" id="KW-0325">Glycoprotein</keyword>
<evidence type="ECO:0000256" key="2">
    <source>
        <dbReference type="ARBA" id="ARBA00009592"/>
    </source>
</evidence>
<reference evidence="15 16" key="1">
    <citation type="submission" date="2020-05" db="EMBL/GenBank/DDBJ databases">
        <title>WGS assembly of Panicum virgatum.</title>
        <authorList>
            <person name="Lovell J.T."/>
            <person name="Jenkins J."/>
            <person name="Shu S."/>
            <person name="Juenger T.E."/>
            <person name="Schmutz J."/>
        </authorList>
    </citation>
    <scope>NUCLEOTIDE SEQUENCE [LARGE SCALE GENOMIC DNA]</scope>
    <source>
        <strain evidence="16">cv. AP13</strain>
    </source>
</reference>
<feature type="chain" id="PRO_5035912344" description="Leucine-rich repeat-containing N-terminal plant-type domain-containing protein" evidence="12">
    <location>
        <begin position="29"/>
        <end position="967"/>
    </location>
</feature>